<accession>B4D6A6</accession>
<comment type="caution">
    <text evidence="4">The sequence shown here is derived from an EMBL/GenBank/DDBJ whole genome shotgun (WGS) entry which is preliminary data.</text>
</comment>
<dbReference type="InterPro" id="IPR050595">
    <property type="entry name" value="Bact_response_regulator"/>
</dbReference>
<dbReference type="Proteomes" id="UP000005824">
    <property type="component" value="Unassembled WGS sequence"/>
</dbReference>
<dbReference type="PANTHER" id="PTHR44591:SF24">
    <property type="entry name" value="PROTEIN-GLUTAMATE METHYLESTERASE_PROTEIN-GLUTAMINE GLUTAMINASE 1"/>
    <property type="match status" value="1"/>
</dbReference>
<dbReference type="SUPFAM" id="SSF52172">
    <property type="entry name" value="CheY-like"/>
    <property type="match status" value="1"/>
</dbReference>
<feature type="modified residue" description="4-aspartylphosphate" evidence="2">
    <location>
        <position position="53"/>
    </location>
</feature>
<evidence type="ECO:0000256" key="2">
    <source>
        <dbReference type="PROSITE-ProRule" id="PRU00169"/>
    </source>
</evidence>
<name>B4D6A6_9BACT</name>
<sequence length="123" mass="12792">MKVLIADDDKELAEVLANCVTACGHEVVGTVTGGGLAVIQAFARCEADAVLLDIMMPRYNGLTVCHALLSRKPDAKVIFVSGSADKSDPFVKGCGAVGYLQKPVGLTELREALDACQQANAAA</sequence>
<dbReference type="Pfam" id="PF00072">
    <property type="entry name" value="Response_reg"/>
    <property type="match status" value="1"/>
</dbReference>
<feature type="domain" description="Response regulatory" evidence="3">
    <location>
        <begin position="2"/>
        <end position="117"/>
    </location>
</feature>
<keyword evidence="1 2" id="KW-0597">Phosphoprotein</keyword>
<evidence type="ECO:0000256" key="1">
    <source>
        <dbReference type="ARBA" id="ARBA00022553"/>
    </source>
</evidence>
<dbReference type="SMART" id="SM00448">
    <property type="entry name" value="REC"/>
    <property type="match status" value="1"/>
</dbReference>
<dbReference type="PROSITE" id="PS50110">
    <property type="entry name" value="RESPONSE_REGULATORY"/>
    <property type="match status" value="1"/>
</dbReference>
<organism evidence="4 5">
    <name type="scientific">Chthoniobacter flavus Ellin428</name>
    <dbReference type="NCBI Taxonomy" id="497964"/>
    <lineage>
        <taxon>Bacteria</taxon>
        <taxon>Pseudomonadati</taxon>
        <taxon>Verrucomicrobiota</taxon>
        <taxon>Spartobacteria</taxon>
        <taxon>Chthoniobacterales</taxon>
        <taxon>Chthoniobacteraceae</taxon>
        <taxon>Chthoniobacter</taxon>
    </lineage>
</organism>
<evidence type="ECO:0000313" key="4">
    <source>
        <dbReference type="EMBL" id="EDY18015.1"/>
    </source>
</evidence>
<dbReference type="PANTHER" id="PTHR44591">
    <property type="entry name" value="STRESS RESPONSE REGULATOR PROTEIN 1"/>
    <property type="match status" value="1"/>
</dbReference>
<evidence type="ECO:0000259" key="3">
    <source>
        <dbReference type="PROSITE" id="PS50110"/>
    </source>
</evidence>
<evidence type="ECO:0000313" key="5">
    <source>
        <dbReference type="Proteomes" id="UP000005824"/>
    </source>
</evidence>
<dbReference type="InterPro" id="IPR001789">
    <property type="entry name" value="Sig_transdc_resp-reg_receiver"/>
</dbReference>
<dbReference type="EMBL" id="ABVL01000015">
    <property type="protein sequence ID" value="EDY18015.1"/>
    <property type="molecule type" value="Genomic_DNA"/>
</dbReference>
<dbReference type="Gene3D" id="3.40.50.2300">
    <property type="match status" value="1"/>
</dbReference>
<dbReference type="InParanoid" id="B4D6A6"/>
<dbReference type="GO" id="GO:0000160">
    <property type="term" value="P:phosphorelay signal transduction system"/>
    <property type="evidence" value="ECO:0007669"/>
    <property type="project" value="InterPro"/>
</dbReference>
<reference evidence="4 5" key="1">
    <citation type="journal article" date="2011" name="J. Bacteriol.">
        <title>Genome sequence of Chthoniobacter flavus Ellin428, an aerobic heterotrophic soil bacterium.</title>
        <authorList>
            <person name="Kant R."/>
            <person name="van Passel M.W."/>
            <person name="Palva A."/>
            <person name="Lucas S."/>
            <person name="Lapidus A."/>
            <person name="Glavina Del Rio T."/>
            <person name="Dalin E."/>
            <person name="Tice H."/>
            <person name="Bruce D."/>
            <person name="Goodwin L."/>
            <person name="Pitluck S."/>
            <person name="Larimer F.W."/>
            <person name="Land M.L."/>
            <person name="Hauser L."/>
            <person name="Sangwan P."/>
            <person name="de Vos W.M."/>
            <person name="Janssen P.H."/>
            <person name="Smidt H."/>
        </authorList>
    </citation>
    <scope>NUCLEOTIDE SEQUENCE [LARGE SCALE GENOMIC DNA]</scope>
    <source>
        <strain evidence="4 5">Ellin428</strain>
    </source>
</reference>
<keyword evidence="5" id="KW-1185">Reference proteome</keyword>
<dbReference type="InterPro" id="IPR011006">
    <property type="entry name" value="CheY-like_superfamily"/>
</dbReference>
<dbReference type="AlphaFoldDB" id="B4D6A6"/>
<gene>
    <name evidence="4" type="ORF">CfE428DRAFT_4445</name>
</gene>
<protein>
    <submittedName>
        <fullName evidence="4">Response regulator receiver protein</fullName>
    </submittedName>
</protein>
<proteinExistence type="predicted"/>
<dbReference type="RefSeq" id="WP_006981768.1">
    <property type="nucleotide sequence ID" value="NZ_ABVL01000015.1"/>
</dbReference>
<dbReference type="STRING" id="497964.CfE428DRAFT_4445"/>
<dbReference type="eggNOG" id="COG0745">
    <property type="taxonomic scope" value="Bacteria"/>
</dbReference>